<feature type="region of interest" description="Disordered" evidence="1">
    <location>
        <begin position="163"/>
        <end position="192"/>
    </location>
</feature>
<organism evidence="2">
    <name type="scientific">uncultured Rubrobacteraceae bacterium</name>
    <dbReference type="NCBI Taxonomy" id="349277"/>
    <lineage>
        <taxon>Bacteria</taxon>
        <taxon>Bacillati</taxon>
        <taxon>Actinomycetota</taxon>
        <taxon>Rubrobacteria</taxon>
        <taxon>Rubrobacterales</taxon>
        <taxon>Rubrobacteraceae</taxon>
        <taxon>environmental samples</taxon>
    </lineage>
</organism>
<evidence type="ECO:0000256" key="1">
    <source>
        <dbReference type="SAM" id="MobiDB-lite"/>
    </source>
</evidence>
<feature type="non-terminal residue" evidence="2">
    <location>
        <position position="1"/>
    </location>
</feature>
<sequence>EGRRSGHNGGRADALPQLLGDGGALSRRQRGVAGRALPLHNPQEQALQVADHPRCALPRGDAVARDEGAHPLDEHRARRGGGALHEGDRGHHALRASARLRALPRRPRLRDEGARGTRRDGHREPRAVQPYRGCDQDRHLYPVHRWYHLDQQGHKTLLRLPRRRAQGDKGLRAGRGARPGELAQAGHEPRPLRDELRLVRAGPLHPGVLASRCRGLAVHAGEPGGRDPARGGDSLRVHHVERAQREEPARTGARLARAADAEADDAGALGRHGRGGDGVVEEGALDGGAGEDRAERGDEQ</sequence>
<protein>
    <submittedName>
        <fullName evidence="2">Uncharacterized protein</fullName>
    </submittedName>
</protein>
<name>A0A6J4PC05_9ACTN</name>
<dbReference type="EMBL" id="CADCUT010000100">
    <property type="protein sequence ID" value="CAA9406705.1"/>
    <property type="molecule type" value="Genomic_DNA"/>
</dbReference>
<gene>
    <name evidence="2" type="ORF">AVDCRST_MAG03-1572</name>
</gene>
<feature type="compositionally biased region" description="Basic and acidic residues" evidence="1">
    <location>
        <begin position="109"/>
        <end position="126"/>
    </location>
</feature>
<feature type="region of interest" description="Disordered" evidence="1">
    <location>
        <begin position="108"/>
        <end position="129"/>
    </location>
</feature>
<feature type="region of interest" description="Disordered" evidence="1">
    <location>
        <begin position="1"/>
        <end position="50"/>
    </location>
</feature>
<evidence type="ECO:0000313" key="2">
    <source>
        <dbReference type="EMBL" id="CAA9406705.1"/>
    </source>
</evidence>
<feature type="non-terminal residue" evidence="2">
    <location>
        <position position="300"/>
    </location>
</feature>
<reference evidence="2" key="1">
    <citation type="submission" date="2020-02" db="EMBL/GenBank/DDBJ databases">
        <authorList>
            <person name="Meier V. D."/>
        </authorList>
    </citation>
    <scope>NUCLEOTIDE SEQUENCE</scope>
    <source>
        <strain evidence="2">AVDCRST_MAG03</strain>
    </source>
</reference>
<feature type="compositionally biased region" description="Basic and acidic residues" evidence="1">
    <location>
        <begin position="290"/>
        <end position="300"/>
    </location>
</feature>
<feature type="region of interest" description="Disordered" evidence="1">
    <location>
        <begin position="241"/>
        <end position="300"/>
    </location>
</feature>
<feature type="compositionally biased region" description="Basic and acidic residues" evidence="1">
    <location>
        <begin position="67"/>
        <end position="76"/>
    </location>
</feature>
<accession>A0A6J4PC05</accession>
<dbReference type="AlphaFoldDB" id="A0A6J4PC05"/>
<feature type="region of interest" description="Disordered" evidence="1">
    <location>
        <begin position="67"/>
        <end position="92"/>
    </location>
</feature>
<proteinExistence type="predicted"/>